<dbReference type="EMBL" id="SHKM01000001">
    <property type="protein sequence ID" value="RZT90591.1"/>
    <property type="molecule type" value="Genomic_DNA"/>
</dbReference>
<name>A0ABY0ISL9_9RHOO</name>
<organism evidence="2 3">
    <name type="scientific">Azospira oryzae</name>
    <dbReference type="NCBI Taxonomy" id="146939"/>
    <lineage>
        <taxon>Bacteria</taxon>
        <taxon>Pseudomonadati</taxon>
        <taxon>Pseudomonadota</taxon>
        <taxon>Betaproteobacteria</taxon>
        <taxon>Rhodocyclales</taxon>
        <taxon>Rhodocyclaceae</taxon>
        <taxon>Azospira</taxon>
    </lineage>
</organism>
<keyword evidence="1" id="KW-0732">Signal</keyword>
<dbReference type="PROSITE" id="PS51257">
    <property type="entry name" value="PROKAR_LIPOPROTEIN"/>
    <property type="match status" value="1"/>
</dbReference>
<gene>
    <name evidence="2" type="ORF">EV678_1409</name>
</gene>
<evidence type="ECO:0000313" key="3">
    <source>
        <dbReference type="Proteomes" id="UP000292136"/>
    </source>
</evidence>
<protein>
    <recommendedName>
        <fullName evidence="4">Lipoprotein</fullName>
    </recommendedName>
</protein>
<accession>A0ABY0ISL9</accession>
<reference evidence="2 3" key="1">
    <citation type="submission" date="2019-02" db="EMBL/GenBank/DDBJ databases">
        <title>Genomic Encyclopedia of Type Strains, Phase IV (KMG-IV): sequencing the most valuable type-strain genomes for metagenomic binning, comparative biology and taxonomic classification.</title>
        <authorList>
            <person name="Goeker M."/>
        </authorList>
    </citation>
    <scope>NUCLEOTIDE SEQUENCE [LARGE SCALE GENOMIC DNA]</scope>
    <source>
        <strain evidence="2 3">DSM 21223</strain>
    </source>
</reference>
<dbReference type="RefSeq" id="WP_014238409.1">
    <property type="nucleotide sequence ID" value="NZ_SHKM01000001.1"/>
</dbReference>
<feature type="chain" id="PRO_5046563729" description="Lipoprotein" evidence="1">
    <location>
        <begin position="24"/>
        <end position="167"/>
    </location>
</feature>
<dbReference type="Proteomes" id="UP000292136">
    <property type="component" value="Unassembled WGS sequence"/>
</dbReference>
<comment type="caution">
    <text evidence="2">The sequence shown here is derived from an EMBL/GenBank/DDBJ whole genome shotgun (WGS) entry which is preliminary data.</text>
</comment>
<proteinExistence type="predicted"/>
<evidence type="ECO:0008006" key="4">
    <source>
        <dbReference type="Google" id="ProtNLM"/>
    </source>
</evidence>
<feature type="signal peptide" evidence="1">
    <location>
        <begin position="1"/>
        <end position="23"/>
    </location>
</feature>
<sequence>MTVHRRLFPLLLPLALLAGCASAPPDGTATPKLARLTPEQMQRLAPDTPKLGFPELVAMAKSGMKADAIIARLKETQTRLDPTPSQVLDLTRQGLPVAVLDYLHEYREKALRADLATTLTEKEQQNAREVEAVRQQERLRAMPYYDPFWGPRWGPYYRRGGGVYYGW</sequence>
<evidence type="ECO:0000256" key="1">
    <source>
        <dbReference type="SAM" id="SignalP"/>
    </source>
</evidence>
<evidence type="ECO:0000313" key="2">
    <source>
        <dbReference type="EMBL" id="RZT90591.1"/>
    </source>
</evidence>
<keyword evidence="3" id="KW-1185">Reference proteome</keyword>